<reference evidence="1" key="2">
    <citation type="journal article" date="2015" name="Data Brief">
        <title>Shoot transcriptome of the giant reed, Arundo donax.</title>
        <authorList>
            <person name="Barrero R.A."/>
            <person name="Guerrero F.D."/>
            <person name="Moolhuijzen P."/>
            <person name="Goolsby J.A."/>
            <person name="Tidwell J."/>
            <person name="Bellgard S.E."/>
            <person name="Bellgard M.I."/>
        </authorList>
    </citation>
    <scope>NUCLEOTIDE SEQUENCE</scope>
    <source>
        <tissue evidence="1">Shoot tissue taken approximately 20 cm above the soil surface</tissue>
    </source>
</reference>
<accession>A0A0A9ELL2</accession>
<dbReference type="EMBL" id="GBRH01197987">
    <property type="protein sequence ID" value="JAD99908.1"/>
    <property type="molecule type" value="Transcribed_RNA"/>
</dbReference>
<protein>
    <submittedName>
        <fullName evidence="1">Uncharacterized protein</fullName>
    </submittedName>
</protein>
<organism evidence="1">
    <name type="scientific">Arundo donax</name>
    <name type="common">Giant reed</name>
    <name type="synonym">Donax arundinaceus</name>
    <dbReference type="NCBI Taxonomy" id="35708"/>
    <lineage>
        <taxon>Eukaryota</taxon>
        <taxon>Viridiplantae</taxon>
        <taxon>Streptophyta</taxon>
        <taxon>Embryophyta</taxon>
        <taxon>Tracheophyta</taxon>
        <taxon>Spermatophyta</taxon>
        <taxon>Magnoliopsida</taxon>
        <taxon>Liliopsida</taxon>
        <taxon>Poales</taxon>
        <taxon>Poaceae</taxon>
        <taxon>PACMAD clade</taxon>
        <taxon>Arundinoideae</taxon>
        <taxon>Arundineae</taxon>
        <taxon>Arundo</taxon>
    </lineage>
</organism>
<dbReference type="AlphaFoldDB" id="A0A0A9ELL2"/>
<proteinExistence type="predicted"/>
<reference evidence="1" key="1">
    <citation type="submission" date="2014-09" db="EMBL/GenBank/DDBJ databases">
        <authorList>
            <person name="Magalhaes I.L.F."/>
            <person name="Oliveira U."/>
            <person name="Santos F.R."/>
            <person name="Vidigal T.H.D.A."/>
            <person name="Brescovit A.D."/>
            <person name="Santos A.J."/>
        </authorList>
    </citation>
    <scope>NUCLEOTIDE SEQUENCE</scope>
    <source>
        <tissue evidence="1">Shoot tissue taken approximately 20 cm above the soil surface</tissue>
    </source>
</reference>
<name>A0A0A9ELL2_ARUDO</name>
<sequence>MLDRSVQIAEELHSYVQPGDTVCCLLQEYELYRCSEYALLISHSSNVQQYC</sequence>
<evidence type="ECO:0000313" key="1">
    <source>
        <dbReference type="EMBL" id="JAD99908.1"/>
    </source>
</evidence>